<feature type="domain" description="Type II/III secretion system secretin-like" evidence="4">
    <location>
        <begin position="340"/>
        <end position="507"/>
    </location>
</feature>
<evidence type="ECO:0000259" key="4">
    <source>
        <dbReference type="Pfam" id="PF00263"/>
    </source>
</evidence>
<comment type="similarity">
    <text evidence="1">Belongs to the bacterial secretin family.</text>
</comment>
<protein>
    <submittedName>
        <fullName evidence="6">Type II and III secretion system protein</fullName>
    </submittedName>
</protein>
<dbReference type="InterPro" id="IPR050810">
    <property type="entry name" value="Bact_Secretion_Sys_Channel"/>
</dbReference>
<keyword evidence="3" id="KW-0812">Transmembrane</keyword>
<proteinExistence type="inferred from homology"/>
<keyword evidence="7" id="KW-1185">Reference proteome</keyword>
<dbReference type="OrthoDB" id="9775455at2"/>
<dbReference type="HOGENOM" id="CLU_017952_2_0_6"/>
<dbReference type="Pfam" id="PF00263">
    <property type="entry name" value="Secretin"/>
    <property type="match status" value="1"/>
</dbReference>
<accession>D5C114</accession>
<evidence type="ECO:0000256" key="3">
    <source>
        <dbReference type="SAM" id="Phobius"/>
    </source>
</evidence>
<keyword evidence="3" id="KW-1133">Transmembrane helix</keyword>
<dbReference type="PANTHER" id="PTHR30332">
    <property type="entry name" value="PROBABLE GENERAL SECRETION PATHWAY PROTEIN D"/>
    <property type="match status" value="1"/>
</dbReference>
<dbReference type="PANTHER" id="PTHR30332:SF17">
    <property type="entry name" value="TYPE IV PILIATION SYSTEM PROTEIN DR_0774-RELATED"/>
    <property type="match status" value="1"/>
</dbReference>
<gene>
    <name evidence="6" type="ordered locus">Nhal_1420</name>
</gene>
<keyword evidence="3" id="KW-0472">Membrane</keyword>
<dbReference type="GO" id="GO:0009306">
    <property type="term" value="P:protein secretion"/>
    <property type="evidence" value="ECO:0007669"/>
    <property type="project" value="InterPro"/>
</dbReference>
<evidence type="ECO:0000313" key="7">
    <source>
        <dbReference type="Proteomes" id="UP000001844"/>
    </source>
</evidence>
<evidence type="ECO:0000256" key="1">
    <source>
        <dbReference type="RuleBase" id="RU004003"/>
    </source>
</evidence>
<dbReference type="InterPro" id="IPR004846">
    <property type="entry name" value="T2SS/T3SS_dom"/>
</dbReference>
<dbReference type="AlphaFoldDB" id="D5C114"/>
<dbReference type="RefSeq" id="WP_013032462.1">
    <property type="nucleotide sequence ID" value="NC_013960.1"/>
</dbReference>
<dbReference type="GO" id="GO:0015627">
    <property type="term" value="C:type II protein secretion system complex"/>
    <property type="evidence" value="ECO:0007669"/>
    <property type="project" value="TreeGrafter"/>
</dbReference>
<dbReference type="KEGG" id="nhl:Nhal_1420"/>
<evidence type="ECO:0000259" key="5">
    <source>
        <dbReference type="Pfam" id="PF13629"/>
    </source>
</evidence>
<dbReference type="PRINTS" id="PR00811">
    <property type="entry name" value="BCTERIALGSPD"/>
</dbReference>
<dbReference type="EMBL" id="CP001798">
    <property type="protein sequence ID" value="ADE14571.1"/>
    <property type="molecule type" value="Genomic_DNA"/>
</dbReference>
<evidence type="ECO:0000313" key="6">
    <source>
        <dbReference type="EMBL" id="ADE14571.1"/>
    </source>
</evidence>
<evidence type="ECO:0000256" key="2">
    <source>
        <dbReference type="SAM" id="MobiDB-lite"/>
    </source>
</evidence>
<dbReference type="Pfam" id="PF13629">
    <property type="entry name" value="T2SS-T3SS_pil_N"/>
    <property type="match status" value="1"/>
</dbReference>
<organism evidence="6 7">
    <name type="scientific">Nitrosococcus halophilus (strain Nc4)</name>
    <dbReference type="NCBI Taxonomy" id="472759"/>
    <lineage>
        <taxon>Bacteria</taxon>
        <taxon>Pseudomonadati</taxon>
        <taxon>Pseudomonadota</taxon>
        <taxon>Gammaproteobacteria</taxon>
        <taxon>Chromatiales</taxon>
        <taxon>Chromatiaceae</taxon>
        <taxon>Nitrosococcus</taxon>
    </lineage>
</organism>
<dbReference type="eggNOG" id="COG4964">
    <property type="taxonomic scope" value="Bacteria"/>
</dbReference>
<feature type="domain" description="Pilus formation protein N-terminal" evidence="5">
    <location>
        <begin position="63"/>
        <end position="129"/>
    </location>
</feature>
<sequence length="565" mass="61111">MSPQKNYLVVGNRRTWLSGILFFLVINIIVFFSLTSLALAQTSPLTPRQSENLIIQSDIEGDFQVPLYKSGVIELEERAKRISVGNPGIADILMLHSRQLYVVGKALGTTNVVVWDKNERVFASFNIEVVHDLDTLKRKLHRLLPGEVIEVHSAQERIILSGQVSSVVKMKAAEDLAQGFLPECISAESNVLVRDTTQGTPIIIQQGDGGRGASGANQEGCKKGSVVNLMQVGGAHQVMLEIKVAEIARTVLKRFDSNFNVFSFDSPWKFGANSGGASFPNALTPSGNEVPILGSLNGEDSPIGPVVDLFQPNTPGIQDKGVFLSYLSSKFFLEAVLEASRQKGLAKVLAEPTLTTLTGQEAQFVSGGEFPIPVPQSGITGNVTIEFKEFGVIVNFLPLVLDSGRINLKLNVAVSELSQDVPVTLGVQGTENTFVIPSLTKRSAKATVELADGQTIGIAGLINDNLRELVTKLPGLGDVPILGALFRSQEFMSGQTELVMFVTPHLARPISPQQVKLPTDSFVPPTDLEFYLMGRMEAREMSNSSPSSQGIIDIGPESHRFGHQL</sequence>
<feature type="transmembrane region" description="Helical" evidence="3">
    <location>
        <begin position="20"/>
        <end position="40"/>
    </location>
</feature>
<feature type="compositionally biased region" description="Basic and acidic residues" evidence="2">
    <location>
        <begin position="556"/>
        <end position="565"/>
    </location>
</feature>
<dbReference type="InterPro" id="IPR001775">
    <property type="entry name" value="GspD/PilQ"/>
</dbReference>
<dbReference type="Proteomes" id="UP000001844">
    <property type="component" value="Chromosome"/>
</dbReference>
<feature type="region of interest" description="Disordered" evidence="2">
    <location>
        <begin position="541"/>
        <end position="565"/>
    </location>
</feature>
<reference evidence="7" key="1">
    <citation type="submission" date="2010-04" db="EMBL/GenBank/DDBJ databases">
        <title>Complete genome sequence of Nitrosococcus halophilus Nc4, a salt-adapted, aerobic obligate ammonia-oxidizing sulfur purple bacterium.</title>
        <authorList>
            <consortium name="US DOE Joint Genome Institute"/>
            <person name="Campbell M.A."/>
            <person name="Malfatti S.A."/>
            <person name="Chain P.S.G."/>
            <person name="Heidelberg J.F."/>
            <person name="Ward B.B."/>
            <person name="Klotz M.G."/>
        </authorList>
    </citation>
    <scope>NUCLEOTIDE SEQUENCE [LARGE SCALE GENOMIC DNA]</scope>
    <source>
        <strain evidence="7">Nc4</strain>
    </source>
</reference>
<dbReference type="STRING" id="472759.Nhal_1420"/>
<dbReference type="InterPro" id="IPR032789">
    <property type="entry name" value="T2SS-T3SS_pil_N"/>
</dbReference>
<feature type="compositionally biased region" description="Polar residues" evidence="2">
    <location>
        <begin position="541"/>
        <end position="550"/>
    </location>
</feature>
<name>D5C114_NITHN</name>